<accession>I2H6P4</accession>
<dbReference type="Proteomes" id="UP000002866">
    <property type="component" value="Chromosome 7"/>
</dbReference>
<sequence length="78" mass="9306">MAPPVTIQTKEELDILEKVNRKNRKDDTKKSAKPKKYSITQYECFDNDKGQIECFPFKRIFQQVGEYRREITDETTNM</sequence>
<keyword evidence="2" id="KW-1185">Reference proteome</keyword>
<dbReference type="GO" id="GO:0042720">
    <property type="term" value="C:mitochondrial inner membrane peptidase complex"/>
    <property type="evidence" value="ECO:0007669"/>
    <property type="project" value="InterPro"/>
</dbReference>
<gene>
    <name evidence="1" type="primary">TBLA0G00990</name>
    <name evidence="1" type="ORF">TBLA_0G00990</name>
</gene>
<evidence type="ECO:0000313" key="2">
    <source>
        <dbReference type="Proteomes" id="UP000002866"/>
    </source>
</evidence>
<dbReference type="OMA" id="SITQYEC"/>
<dbReference type="RefSeq" id="XP_004181565.1">
    <property type="nucleotide sequence ID" value="XM_004181517.1"/>
</dbReference>
<proteinExistence type="predicted"/>
<organism evidence="1 2">
    <name type="scientific">Henningerozyma blattae (strain ATCC 34711 / CBS 6284 / DSM 70876 / NBRC 10599 / NRRL Y-10934 / UCD 77-7)</name>
    <name type="common">Yeast</name>
    <name type="synonym">Tetrapisispora blattae</name>
    <dbReference type="NCBI Taxonomy" id="1071380"/>
    <lineage>
        <taxon>Eukaryota</taxon>
        <taxon>Fungi</taxon>
        <taxon>Dikarya</taxon>
        <taxon>Ascomycota</taxon>
        <taxon>Saccharomycotina</taxon>
        <taxon>Saccharomycetes</taxon>
        <taxon>Saccharomycetales</taxon>
        <taxon>Saccharomycetaceae</taxon>
        <taxon>Henningerozyma</taxon>
    </lineage>
</organism>
<dbReference type="HOGENOM" id="CLU_160156_0_0_1"/>
<dbReference type="OrthoDB" id="3983163at2759"/>
<dbReference type="Pfam" id="PF11093">
    <property type="entry name" value="Mitochondr_Som1"/>
    <property type="match status" value="1"/>
</dbReference>
<dbReference type="AlphaFoldDB" id="I2H6P4"/>
<dbReference type="KEGG" id="tbl:TBLA_0G00990"/>
<dbReference type="InParanoid" id="I2H6P4"/>
<protein>
    <submittedName>
        <fullName evidence="1">Uncharacterized protein</fullName>
    </submittedName>
</protein>
<dbReference type="InterPro" id="IPR024645">
    <property type="entry name" value="Mitochondr_Som1"/>
</dbReference>
<evidence type="ECO:0000313" key="1">
    <source>
        <dbReference type="EMBL" id="CCH62046.1"/>
    </source>
</evidence>
<name>I2H6P4_HENB6</name>
<reference evidence="1 2" key="1">
    <citation type="journal article" date="2011" name="Proc. Natl. Acad. Sci. U.S.A.">
        <title>Evolutionary erosion of yeast sex chromosomes by mating-type switching accidents.</title>
        <authorList>
            <person name="Gordon J.L."/>
            <person name="Armisen D."/>
            <person name="Proux-Wera E."/>
            <person name="Oheigeartaigh S.S."/>
            <person name="Byrne K.P."/>
            <person name="Wolfe K.H."/>
        </authorList>
    </citation>
    <scope>NUCLEOTIDE SEQUENCE [LARGE SCALE GENOMIC DNA]</scope>
    <source>
        <strain evidence="2">ATCC 34711 / CBS 6284 / DSM 70876 / NBRC 10599 / NRRL Y-10934 / UCD 77-7</strain>
    </source>
</reference>
<dbReference type="GeneID" id="14497178"/>
<dbReference type="EMBL" id="HE806322">
    <property type="protein sequence ID" value="CCH62046.1"/>
    <property type="molecule type" value="Genomic_DNA"/>
</dbReference>